<dbReference type="PANTHER" id="PTHR32241">
    <property type="entry name" value="PATATIN-LIKE PROTEIN 6"/>
    <property type="match status" value="1"/>
</dbReference>
<keyword evidence="8 12" id="KW-0443">Lipid metabolism</keyword>
<evidence type="ECO:0000256" key="1">
    <source>
        <dbReference type="ARBA" id="ARBA00009356"/>
    </source>
</evidence>
<dbReference type="FunFam" id="3.90.930.12:FF:000002">
    <property type="entry name" value="50S ribosomal protein L6"/>
    <property type="match status" value="1"/>
</dbReference>
<comment type="function">
    <text evidence="12">Lipolytic acyl hydrolase (LAH).</text>
</comment>
<evidence type="ECO:0000259" key="13">
    <source>
        <dbReference type="PROSITE" id="PS51635"/>
    </source>
</evidence>
<dbReference type="InterPro" id="IPR036789">
    <property type="entry name" value="Ribosomal_uL6-like_a/b-dom_sf"/>
</dbReference>
<dbReference type="Gene3D" id="3.40.1090.10">
    <property type="entry name" value="Cytosolic phospholipase A2 catalytic domain"/>
    <property type="match status" value="1"/>
</dbReference>
<dbReference type="PANTHER" id="PTHR32241:SF13">
    <property type="entry name" value="INACTIVE PATATIN-LIKE PROTEIN 9-RELATED"/>
    <property type="match status" value="1"/>
</dbReference>
<name>A0AAP0C576_9ASTR</name>
<evidence type="ECO:0000313" key="14">
    <source>
        <dbReference type="EMBL" id="KAK9048708.1"/>
    </source>
</evidence>
<keyword evidence="9 11" id="KW-0687">Ribonucleoprotein</keyword>
<evidence type="ECO:0000256" key="5">
    <source>
        <dbReference type="ARBA" id="ARBA00022884"/>
    </source>
</evidence>
<evidence type="ECO:0000256" key="6">
    <source>
        <dbReference type="ARBA" id="ARBA00022963"/>
    </source>
</evidence>
<dbReference type="Pfam" id="PF00347">
    <property type="entry name" value="Ribosomal_L6"/>
    <property type="match status" value="2"/>
</dbReference>
<dbReference type="Pfam" id="PF01734">
    <property type="entry name" value="Patatin"/>
    <property type="match status" value="1"/>
</dbReference>
<keyword evidence="7 11" id="KW-0689">Ribosomal protein</keyword>
<dbReference type="EMBL" id="JBCNJP010010547">
    <property type="protein sequence ID" value="KAK9048708.1"/>
    <property type="molecule type" value="Genomic_DNA"/>
</dbReference>
<comment type="caution">
    <text evidence="14">The sequence shown here is derived from an EMBL/GenBank/DDBJ whole genome shotgun (WGS) entry which is preliminary data.</text>
</comment>
<evidence type="ECO:0000256" key="3">
    <source>
        <dbReference type="ARBA" id="ARBA00022730"/>
    </source>
</evidence>
<dbReference type="NCBIfam" id="TIGR03654">
    <property type="entry name" value="L6_bact"/>
    <property type="match status" value="1"/>
</dbReference>
<keyword evidence="3" id="KW-0699">rRNA-binding</keyword>
<dbReference type="Proteomes" id="UP001408789">
    <property type="component" value="Unassembled WGS sequence"/>
</dbReference>
<evidence type="ECO:0000256" key="2">
    <source>
        <dbReference type="ARBA" id="ARBA00010240"/>
    </source>
</evidence>
<dbReference type="PRINTS" id="PR00059">
    <property type="entry name" value="RIBOSOMALL6"/>
</dbReference>
<dbReference type="InterPro" id="IPR019906">
    <property type="entry name" value="Ribosomal_uL6_bac-type"/>
</dbReference>
<evidence type="ECO:0000256" key="8">
    <source>
        <dbReference type="ARBA" id="ARBA00023098"/>
    </source>
</evidence>
<dbReference type="InterPro" id="IPR020040">
    <property type="entry name" value="Ribosomal_uL6_a/b-dom"/>
</dbReference>
<reference evidence="14 15" key="1">
    <citation type="submission" date="2024-04" db="EMBL/GenBank/DDBJ databases">
        <title>The reference genome of an endangered Asteraceae, Deinandra increscens subsp. villosa, native to the Central Coast of California.</title>
        <authorList>
            <person name="Guilliams M."/>
            <person name="Hasenstab-Lehman K."/>
            <person name="Meyer R."/>
            <person name="Mcevoy S."/>
        </authorList>
    </citation>
    <scope>NUCLEOTIDE SEQUENCE [LARGE SCALE GENOMIC DNA]</scope>
    <source>
        <tissue evidence="14">Leaf</tissue>
    </source>
</reference>
<dbReference type="PROSITE" id="PS00525">
    <property type="entry name" value="RIBOSOMAL_L6_1"/>
    <property type="match status" value="1"/>
</dbReference>
<feature type="domain" description="PNPLA" evidence="13">
    <location>
        <begin position="33"/>
        <end position="234"/>
    </location>
</feature>
<dbReference type="InterPro" id="IPR016035">
    <property type="entry name" value="Acyl_Trfase/lysoPLipase"/>
</dbReference>
<gene>
    <name evidence="14" type="ORF">SSX86_032326</name>
</gene>
<protein>
    <recommendedName>
        <fullName evidence="12">Patatin</fullName>
        <ecNumber evidence="12">3.1.1.-</ecNumber>
    </recommendedName>
</protein>
<evidence type="ECO:0000256" key="10">
    <source>
        <dbReference type="PROSITE-ProRule" id="PRU01161"/>
    </source>
</evidence>
<keyword evidence="4 12" id="KW-0378">Hydrolase</keyword>
<proteinExistence type="inferred from homology"/>
<dbReference type="GO" id="GO:1990904">
    <property type="term" value="C:ribonucleoprotein complex"/>
    <property type="evidence" value="ECO:0007669"/>
    <property type="project" value="UniProtKB-KW"/>
</dbReference>
<dbReference type="CDD" id="cd07199">
    <property type="entry name" value="Pat17_PNPLA8_PNPLA9_like"/>
    <property type="match status" value="1"/>
</dbReference>
<dbReference type="GO" id="GO:0005840">
    <property type="term" value="C:ribosome"/>
    <property type="evidence" value="ECO:0007669"/>
    <property type="project" value="UniProtKB-KW"/>
</dbReference>
<evidence type="ECO:0000256" key="11">
    <source>
        <dbReference type="RuleBase" id="RU003869"/>
    </source>
</evidence>
<dbReference type="GO" id="GO:0016042">
    <property type="term" value="P:lipid catabolic process"/>
    <property type="evidence" value="ECO:0007669"/>
    <property type="project" value="UniProtKB-KW"/>
</dbReference>
<feature type="short sequence motif" description="DGA/G" evidence="10">
    <location>
        <begin position="221"/>
        <end position="223"/>
    </location>
</feature>
<evidence type="ECO:0000313" key="15">
    <source>
        <dbReference type="Proteomes" id="UP001408789"/>
    </source>
</evidence>
<comment type="similarity">
    <text evidence="1 11">Belongs to the universal ribosomal protein uL6 family.</text>
</comment>
<organism evidence="14 15">
    <name type="scientific">Deinandra increscens subsp. villosa</name>
    <dbReference type="NCBI Taxonomy" id="3103831"/>
    <lineage>
        <taxon>Eukaryota</taxon>
        <taxon>Viridiplantae</taxon>
        <taxon>Streptophyta</taxon>
        <taxon>Embryophyta</taxon>
        <taxon>Tracheophyta</taxon>
        <taxon>Spermatophyta</taxon>
        <taxon>Magnoliopsida</taxon>
        <taxon>eudicotyledons</taxon>
        <taxon>Gunneridae</taxon>
        <taxon>Pentapetalae</taxon>
        <taxon>asterids</taxon>
        <taxon>campanulids</taxon>
        <taxon>Asterales</taxon>
        <taxon>Asteraceae</taxon>
        <taxon>Asteroideae</taxon>
        <taxon>Heliantheae alliance</taxon>
        <taxon>Madieae</taxon>
        <taxon>Madiinae</taxon>
        <taxon>Deinandra</taxon>
    </lineage>
</organism>
<keyword evidence="15" id="KW-1185">Reference proteome</keyword>
<dbReference type="InterPro" id="IPR002641">
    <property type="entry name" value="PNPLA_dom"/>
</dbReference>
<evidence type="ECO:0000256" key="12">
    <source>
        <dbReference type="RuleBase" id="RU361262"/>
    </source>
</evidence>
<dbReference type="GO" id="GO:0006412">
    <property type="term" value="P:translation"/>
    <property type="evidence" value="ECO:0007669"/>
    <property type="project" value="InterPro"/>
</dbReference>
<comment type="similarity">
    <text evidence="2 12">Belongs to the patatin family.</text>
</comment>
<dbReference type="InterPro" id="IPR002358">
    <property type="entry name" value="Ribosomal_uL6_CS"/>
</dbReference>
<dbReference type="GO" id="GO:0003735">
    <property type="term" value="F:structural constituent of ribosome"/>
    <property type="evidence" value="ECO:0007669"/>
    <property type="project" value="InterPro"/>
</dbReference>
<dbReference type="GO" id="GO:0019843">
    <property type="term" value="F:rRNA binding"/>
    <property type="evidence" value="ECO:0007669"/>
    <property type="project" value="UniProtKB-KW"/>
</dbReference>
<evidence type="ECO:0000256" key="4">
    <source>
        <dbReference type="ARBA" id="ARBA00022801"/>
    </source>
</evidence>
<dbReference type="Gene3D" id="3.90.930.12">
    <property type="entry name" value="Ribosomal protein L6, alpha-beta domain"/>
    <property type="match status" value="2"/>
</dbReference>
<dbReference type="AlphaFoldDB" id="A0AAP0C576"/>
<dbReference type="SUPFAM" id="SSF56053">
    <property type="entry name" value="Ribosomal protein L6"/>
    <property type="match status" value="2"/>
</dbReference>
<evidence type="ECO:0000256" key="7">
    <source>
        <dbReference type="ARBA" id="ARBA00022980"/>
    </source>
</evidence>
<keyword evidence="6 12" id="KW-0442">Lipid degradation</keyword>
<dbReference type="FunFam" id="3.90.930.12:FF:000001">
    <property type="entry name" value="50S ribosomal protein L6"/>
    <property type="match status" value="1"/>
</dbReference>
<dbReference type="SUPFAM" id="SSF52151">
    <property type="entry name" value="FabD/lysophospholipase-like"/>
    <property type="match status" value="1"/>
</dbReference>
<evidence type="ECO:0000256" key="9">
    <source>
        <dbReference type="ARBA" id="ARBA00023274"/>
    </source>
</evidence>
<dbReference type="PROSITE" id="PS51635">
    <property type="entry name" value="PNPLA"/>
    <property type="match status" value="1"/>
</dbReference>
<keyword evidence="5" id="KW-0694">RNA-binding</keyword>
<dbReference type="GO" id="GO:0016787">
    <property type="term" value="F:hydrolase activity"/>
    <property type="evidence" value="ECO:0007669"/>
    <property type="project" value="UniProtKB-KW"/>
</dbReference>
<dbReference type="HAMAP" id="MF_01365_B">
    <property type="entry name" value="Ribosomal_uL6_B"/>
    <property type="match status" value="1"/>
</dbReference>
<sequence length="599" mass="65611">MAVEISRVTLEIFSKLEKKWLAHCEGSKKTRVLSIDGGGTTGIVAGASLIYLEDQIQSKTGDSNARIIDFFDIIAGTGIGALLAVMINADDGNGRPMFTAREAVRFLSDKRKELFSVKTVGVFRRRRRFSGKSMDKVLKEVLIRDDGKLLTLKDTCKPLLIPCFDLNSSAPFVFSRADASESASYDFELRHVIRATSADPSMFKPFPLTSVDGKTSCLAVDGGLVMNNPTAIAVTHALHNKREFPSLTGVEDLVVISIGNGPLTISPHRKLNRHGECLPSAVVNIALDGVSETVDQMLANAFYWNHTNYVRIQSNGYTNGGVGPTMEEVLTERGVASLPFGAKRLLTETNGQRIESFVQRLVASRRSSLPPSPCKDTAVTPLVHGRQLGSAFLGKRNGICVSTVPVTHLGFRRKTVECKESRIGKQPIEVPANVVITLEGQDMKVKGPLGELALSYPREIAIDRQESVLKVCKAVETRRANQMHGLFRTLTSNMVVGVSKGFEKKLQLVGVGYRATVEGKELILSLGFSHPVKMTIPDDLKVKVDENTRITVSGYDKSNIGQFAASIRKWRPPEPYKGKGVKYADEIIRRKEGKAGKKK</sequence>
<dbReference type="EC" id="3.1.1.-" evidence="12"/>
<accession>A0AAP0C576</accession>
<comment type="caution">
    <text evidence="10">Lacks conserved residue(s) required for the propagation of feature annotation.</text>
</comment>
<feature type="short sequence motif" description="GXGXXG" evidence="10">
    <location>
        <begin position="37"/>
        <end position="42"/>
    </location>
</feature>
<comment type="domain">
    <text evidence="12">The nitrogen atoms of the two glycine residues in the GGXR motif define the oxyanion hole, and stabilize the oxyanion that forms during the nucleophilic attack by the catalytic serine during substrate cleavage.</text>
</comment>